<protein>
    <recommendedName>
        <fullName evidence="2">Smr domain-containing protein</fullName>
    </recommendedName>
</protein>
<reference evidence="4" key="2">
    <citation type="submission" date="2010-04" db="EMBL/GenBank/DDBJ databases">
        <title>Genome sequence of Salinibacter ruber M8.</title>
        <authorList>
            <consortium name="Genoscope"/>
        </authorList>
    </citation>
    <scope>NUCLEOTIDE SEQUENCE [LARGE SCALE GENOMIC DNA]</scope>
    <source>
        <strain evidence="4">M8</strain>
    </source>
</reference>
<feature type="domain" description="Smr" evidence="2">
    <location>
        <begin position="131"/>
        <end position="186"/>
    </location>
</feature>
<proteinExistence type="predicted"/>
<dbReference type="AlphaFoldDB" id="D5H7T2"/>
<accession>D5H7T2</accession>
<dbReference type="Pfam" id="PF01713">
    <property type="entry name" value="Smr"/>
    <property type="match status" value="1"/>
</dbReference>
<evidence type="ECO:0000256" key="1">
    <source>
        <dbReference type="SAM" id="MobiDB-lite"/>
    </source>
</evidence>
<name>D5H7T2_SALRM</name>
<dbReference type="HOGENOM" id="CLU_1229173_0_0_10"/>
<organism evidence="3 4">
    <name type="scientific">Salinibacter ruber (strain M8)</name>
    <dbReference type="NCBI Taxonomy" id="761659"/>
    <lineage>
        <taxon>Bacteria</taxon>
        <taxon>Pseudomonadati</taxon>
        <taxon>Rhodothermota</taxon>
        <taxon>Rhodothermia</taxon>
        <taxon>Rhodothermales</taxon>
        <taxon>Salinibacteraceae</taxon>
        <taxon>Salinibacter</taxon>
    </lineage>
</organism>
<evidence type="ECO:0000313" key="4">
    <source>
        <dbReference type="Proteomes" id="UP000000933"/>
    </source>
</evidence>
<sequence>MVCPFSAGTVALPPPLPRVGAALPAPIHTNRSALRRRGNAPWAPPYHRAPTTDASSGRTRRSVHTLPDGCCGPPSSAAYTALPLHGDRFGPGSLPESLLGREGTTHALFLRPTPRPMATPTLDDDGSTVTLDLHGLSVDEALDVTYTTLRLAESRGRSQLKVIHGSSTTQGQRRTIKSALHDQLDRGSLGSHATNIIRSRDTLTLALDLTAPSDPTPITLRDVRP</sequence>
<gene>
    <name evidence="3" type="ordered locus">SRM_01166</name>
</gene>
<dbReference type="KEGG" id="srm:SRM_01166"/>
<evidence type="ECO:0000313" key="3">
    <source>
        <dbReference type="EMBL" id="CBH24087.1"/>
    </source>
</evidence>
<feature type="region of interest" description="Disordered" evidence="1">
    <location>
        <begin position="37"/>
        <end position="69"/>
    </location>
</feature>
<evidence type="ECO:0000259" key="2">
    <source>
        <dbReference type="Pfam" id="PF01713"/>
    </source>
</evidence>
<dbReference type="Gene3D" id="3.30.1370.110">
    <property type="match status" value="1"/>
</dbReference>
<dbReference type="InterPro" id="IPR036063">
    <property type="entry name" value="Smr_dom_sf"/>
</dbReference>
<dbReference type="SUPFAM" id="SSF160443">
    <property type="entry name" value="SMR domain-like"/>
    <property type="match status" value="1"/>
</dbReference>
<reference evidence="3 4" key="1">
    <citation type="journal article" date="2010" name="ISME J.">
        <title>Fine-scale evolution: genomic, phenotypic and ecological differentiation in two coexisting Salinibacter ruber strains.</title>
        <authorList>
            <person name="Pena A."/>
            <person name="Teeling H."/>
            <person name="Huerta-Cepas J."/>
            <person name="Santos F."/>
            <person name="Yarza P."/>
            <person name="Brito-Echeverria J."/>
            <person name="Lucio M."/>
            <person name="Schmitt-Kopplin P."/>
            <person name="Meseguer I."/>
            <person name="Schenowitz C."/>
            <person name="Dossat C."/>
            <person name="Barbe V."/>
            <person name="Dopazo J."/>
            <person name="Rossello-Mora R."/>
            <person name="Schuler M."/>
            <person name="Glockner F.O."/>
            <person name="Amann R."/>
            <person name="Gabaldon T."/>
            <person name="Anton J."/>
        </authorList>
    </citation>
    <scope>NUCLEOTIDE SEQUENCE [LARGE SCALE GENOMIC DNA]</scope>
    <source>
        <strain evidence="3 4">M8</strain>
    </source>
</reference>
<dbReference type="Proteomes" id="UP000000933">
    <property type="component" value="Chromosome"/>
</dbReference>
<dbReference type="EMBL" id="FP565814">
    <property type="protein sequence ID" value="CBH24087.1"/>
    <property type="molecule type" value="Genomic_DNA"/>
</dbReference>
<dbReference type="InterPro" id="IPR002625">
    <property type="entry name" value="Smr_dom"/>
</dbReference>